<organism evidence="7 8">
    <name type="scientific">Longispora fulva</name>
    <dbReference type="NCBI Taxonomy" id="619741"/>
    <lineage>
        <taxon>Bacteria</taxon>
        <taxon>Bacillati</taxon>
        <taxon>Actinomycetota</taxon>
        <taxon>Actinomycetes</taxon>
        <taxon>Micromonosporales</taxon>
        <taxon>Micromonosporaceae</taxon>
        <taxon>Longispora</taxon>
    </lineage>
</organism>
<feature type="transmembrane region" description="Helical" evidence="6">
    <location>
        <begin position="379"/>
        <end position="408"/>
    </location>
</feature>
<feature type="transmembrane region" description="Helical" evidence="6">
    <location>
        <begin position="79"/>
        <end position="99"/>
    </location>
</feature>
<feature type="transmembrane region" description="Helical" evidence="6">
    <location>
        <begin position="106"/>
        <end position="129"/>
    </location>
</feature>
<dbReference type="PIRSF" id="PIRSF006060">
    <property type="entry name" value="AA_transporter"/>
    <property type="match status" value="1"/>
</dbReference>
<evidence type="ECO:0000256" key="4">
    <source>
        <dbReference type="ARBA" id="ARBA00022989"/>
    </source>
</evidence>
<feature type="transmembrane region" description="Helical" evidence="6">
    <location>
        <begin position="169"/>
        <end position="189"/>
    </location>
</feature>
<dbReference type="AlphaFoldDB" id="A0A8J7KIC6"/>
<evidence type="ECO:0000313" key="8">
    <source>
        <dbReference type="Proteomes" id="UP000622552"/>
    </source>
</evidence>
<feature type="transmembrane region" description="Helical" evidence="6">
    <location>
        <begin position="54"/>
        <end position="73"/>
    </location>
</feature>
<dbReference type="EMBL" id="JADOUF010000001">
    <property type="protein sequence ID" value="MBG6136024.1"/>
    <property type="molecule type" value="Genomic_DNA"/>
</dbReference>
<dbReference type="InterPro" id="IPR002293">
    <property type="entry name" value="AA/rel_permease1"/>
</dbReference>
<evidence type="ECO:0000256" key="2">
    <source>
        <dbReference type="ARBA" id="ARBA00022475"/>
    </source>
</evidence>
<dbReference type="PANTHER" id="PTHR42770:SF16">
    <property type="entry name" value="AMINO ACID PERMEASE"/>
    <property type="match status" value="1"/>
</dbReference>
<proteinExistence type="predicted"/>
<keyword evidence="5 6" id="KW-0472">Membrane</keyword>
<dbReference type="InterPro" id="IPR050367">
    <property type="entry name" value="APC_superfamily"/>
</dbReference>
<evidence type="ECO:0000256" key="1">
    <source>
        <dbReference type="ARBA" id="ARBA00004651"/>
    </source>
</evidence>
<accession>A0A8J7KIC6</accession>
<keyword evidence="8" id="KW-1185">Reference proteome</keyword>
<reference evidence="7" key="1">
    <citation type="submission" date="2020-11" db="EMBL/GenBank/DDBJ databases">
        <title>Sequencing the genomes of 1000 actinobacteria strains.</title>
        <authorList>
            <person name="Klenk H.-P."/>
        </authorList>
    </citation>
    <scope>NUCLEOTIDE SEQUENCE</scope>
    <source>
        <strain evidence="7">DSM 45356</strain>
    </source>
</reference>
<name>A0A8J7KIC6_9ACTN</name>
<keyword evidence="3 6" id="KW-0812">Transmembrane</keyword>
<evidence type="ECO:0000256" key="3">
    <source>
        <dbReference type="ARBA" id="ARBA00022692"/>
    </source>
</evidence>
<dbReference type="GO" id="GO:0005886">
    <property type="term" value="C:plasma membrane"/>
    <property type="evidence" value="ECO:0007669"/>
    <property type="project" value="UniProtKB-SubCell"/>
</dbReference>
<feature type="transmembrane region" description="Helical" evidence="6">
    <location>
        <begin position="306"/>
        <end position="328"/>
    </location>
</feature>
<protein>
    <submittedName>
        <fullName evidence="7">Amino acid transporter</fullName>
    </submittedName>
</protein>
<keyword evidence="2" id="KW-1003">Cell membrane</keyword>
<dbReference type="GO" id="GO:0022857">
    <property type="term" value="F:transmembrane transporter activity"/>
    <property type="evidence" value="ECO:0007669"/>
    <property type="project" value="InterPro"/>
</dbReference>
<feature type="transmembrane region" description="Helical" evidence="6">
    <location>
        <begin position="457"/>
        <end position="474"/>
    </location>
</feature>
<feature type="transmembrane region" description="Helical" evidence="6">
    <location>
        <begin position="209"/>
        <end position="228"/>
    </location>
</feature>
<evidence type="ECO:0000256" key="5">
    <source>
        <dbReference type="ARBA" id="ARBA00023136"/>
    </source>
</evidence>
<gene>
    <name evidence="7" type="ORF">IW245_002218</name>
</gene>
<feature type="transmembrane region" description="Helical" evidence="6">
    <location>
        <begin position="248"/>
        <end position="267"/>
    </location>
</feature>
<feature type="transmembrane region" description="Helical" evidence="6">
    <location>
        <begin position="141"/>
        <end position="162"/>
    </location>
</feature>
<evidence type="ECO:0000313" key="7">
    <source>
        <dbReference type="EMBL" id="MBG6136024.1"/>
    </source>
</evidence>
<sequence>MSKTPSPQGAGPARVPQLLRAAQLGTGPLTGVMLSAAAVLTVVAGVIPTAYAAIGLTALPLVFLLVGAVLAVFMPGYLAAARVCPSAGGLYTVIAAGLGRVPGVGAAWLAVVGYLSVQVAAYGAVGSALGPLIGEATGWRLPWWAVALSCWALVSTLGVLRVTVSAKVLAVLCAGELLIVMLTSASNVGSVLFSGHPHPIDLADSFDPAGLGSPAIGGALVIVVLAYVGIEQGIPYAEEARPRAVPQATLLTLGLITGLYTVSAWAMTVPDGPARTIEHAGEYGTNLVALAALDQLGEPAANAVRLLFGTSLIAAMLAFHNTGSRYVFSLARERVLPAWIARTHTRTAAPIWASALQSAAVAAVIGAYTVAGWDPVTRMFYLFGAAGGFAVLCLLTATSLAAVFLLHGPDQPRLGVWTRLICPIVATVLLAAMVALALVNFAAVLGVAETSPLRWEVPAALAVLTAAGCARGLWLRTARPEVYASIGRATRAALPEQLPDSPYREPQSA</sequence>
<comment type="subcellular location">
    <subcellularLocation>
        <location evidence="1">Cell membrane</location>
        <topology evidence="1">Multi-pass membrane protein</topology>
    </subcellularLocation>
</comment>
<comment type="caution">
    <text evidence="7">The sequence shown here is derived from an EMBL/GenBank/DDBJ whole genome shotgun (WGS) entry which is preliminary data.</text>
</comment>
<feature type="transmembrane region" description="Helical" evidence="6">
    <location>
        <begin position="420"/>
        <end position="445"/>
    </location>
</feature>
<dbReference type="PANTHER" id="PTHR42770">
    <property type="entry name" value="AMINO ACID TRANSPORTER-RELATED"/>
    <property type="match status" value="1"/>
</dbReference>
<keyword evidence="4 6" id="KW-1133">Transmembrane helix</keyword>
<feature type="transmembrane region" description="Helical" evidence="6">
    <location>
        <begin position="349"/>
        <end position="373"/>
    </location>
</feature>
<evidence type="ECO:0000256" key="6">
    <source>
        <dbReference type="SAM" id="Phobius"/>
    </source>
</evidence>
<dbReference type="Proteomes" id="UP000622552">
    <property type="component" value="Unassembled WGS sequence"/>
</dbReference>
<dbReference type="RefSeq" id="WP_197003066.1">
    <property type="nucleotide sequence ID" value="NZ_BONS01000001.1"/>
</dbReference>
<feature type="transmembrane region" description="Helical" evidence="6">
    <location>
        <begin position="29"/>
        <end position="47"/>
    </location>
</feature>
<dbReference type="Gene3D" id="1.20.1740.10">
    <property type="entry name" value="Amino acid/polyamine transporter I"/>
    <property type="match status" value="1"/>
</dbReference>
<dbReference type="Pfam" id="PF13520">
    <property type="entry name" value="AA_permease_2"/>
    <property type="match status" value="1"/>
</dbReference>